<comment type="caution">
    <text evidence="2">The sequence shown here is derived from an EMBL/GenBank/DDBJ whole genome shotgun (WGS) entry which is preliminary data.</text>
</comment>
<protein>
    <recommendedName>
        <fullName evidence="1">C-methyltransferase domain-containing protein</fullName>
    </recommendedName>
</protein>
<evidence type="ECO:0000259" key="1">
    <source>
        <dbReference type="Pfam" id="PF08484"/>
    </source>
</evidence>
<evidence type="ECO:0000313" key="2">
    <source>
        <dbReference type="EMBL" id="GAI53696.1"/>
    </source>
</evidence>
<accession>X1QFV5</accession>
<proteinExistence type="predicted"/>
<feature type="domain" description="C-methyltransferase" evidence="1">
    <location>
        <begin position="75"/>
        <end position="177"/>
    </location>
</feature>
<name>X1QFV5_9ZZZZ</name>
<dbReference type="InterPro" id="IPR013691">
    <property type="entry name" value="MeTrfase_14"/>
</dbReference>
<organism evidence="2">
    <name type="scientific">marine sediment metagenome</name>
    <dbReference type="NCBI Taxonomy" id="412755"/>
    <lineage>
        <taxon>unclassified sequences</taxon>
        <taxon>metagenomes</taxon>
        <taxon>ecological metagenomes</taxon>
    </lineage>
</organism>
<sequence length="187" mass="21495">TLRVLGIWDLIYEHCSYFSRSSLSCLFTSCGFEVCDLKETYEGQFLCIEALPGEGLGNSRRDPGDYLEELVSDVATFAEKYRRKVEAWRCDLERMGQARRRAVVWGGGARGVTFLNTLKTRDRIEYVVDINPRKQGRYVPGTGQQIVPPEFLRDYQPDVVIVMNPIYKKEIQQTIEELGLATEFMYA</sequence>
<dbReference type="AlphaFoldDB" id="X1QFV5"/>
<dbReference type="Pfam" id="PF08484">
    <property type="entry name" value="Methyltransf_14"/>
    <property type="match status" value="1"/>
</dbReference>
<dbReference type="EMBL" id="BARV01033765">
    <property type="protein sequence ID" value="GAI53696.1"/>
    <property type="molecule type" value="Genomic_DNA"/>
</dbReference>
<gene>
    <name evidence="2" type="ORF">S06H3_53017</name>
</gene>
<reference evidence="2" key="1">
    <citation type="journal article" date="2014" name="Front. Microbiol.">
        <title>High frequency of phylogenetically diverse reductive dehalogenase-homologous genes in deep subseafloor sedimentary metagenomes.</title>
        <authorList>
            <person name="Kawai M."/>
            <person name="Futagami T."/>
            <person name="Toyoda A."/>
            <person name="Takaki Y."/>
            <person name="Nishi S."/>
            <person name="Hori S."/>
            <person name="Arai W."/>
            <person name="Tsubouchi T."/>
            <person name="Morono Y."/>
            <person name="Uchiyama I."/>
            <person name="Ito T."/>
            <person name="Fujiyama A."/>
            <person name="Inagaki F."/>
            <person name="Takami H."/>
        </authorList>
    </citation>
    <scope>NUCLEOTIDE SEQUENCE</scope>
    <source>
        <strain evidence="2">Expedition CK06-06</strain>
    </source>
</reference>
<feature type="non-terminal residue" evidence="2">
    <location>
        <position position="1"/>
    </location>
</feature>
<dbReference type="Gene3D" id="3.40.50.720">
    <property type="entry name" value="NAD(P)-binding Rossmann-like Domain"/>
    <property type="match status" value="1"/>
</dbReference>